<evidence type="ECO:0000259" key="1">
    <source>
        <dbReference type="Pfam" id="PF00535"/>
    </source>
</evidence>
<keyword evidence="2" id="KW-0808">Transferase</keyword>
<dbReference type="GO" id="GO:0016757">
    <property type="term" value="F:glycosyltransferase activity"/>
    <property type="evidence" value="ECO:0007669"/>
    <property type="project" value="UniProtKB-KW"/>
</dbReference>
<dbReference type="Proteomes" id="UP001565927">
    <property type="component" value="Unassembled WGS sequence"/>
</dbReference>
<dbReference type="PANTHER" id="PTHR43685">
    <property type="entry name" value="GLYCOSYLTRANSFERASE"/>
    <property type="match status" value="1"/>
</dbReference>
<keyword evidence="2" id="KW-0328">Glycosyltransferase</keyword>
<dbReference type="EC" id="2.4.-.-" evidence="2"/>
<dbReference type="EMBL" id="JBGFTU010000025">
    <property type="protein sequence ID" value="MEZ0166651.1"/>
    <property type="molecule type" value="Genomic_DNA"/>
</dbReference>
<comment type="caution">
    <text evidence="2">The sequence shown here is derived from an EMBL/GenBank/DDBJ whole genome shotgun (WGS) entry which is preliminary data.</text>
</comment>
<sequence length="295" mass="32904">MENVVENAPEVSVVIPVRNGARTIVQQLDALAAQRTSRRFEVLVADNGSDDGTAGVVQEWARGRAADVRVVDASHRAGSNVARNAGTAAARAEKVLICDADDEVDAGWLDALAEGLDRADGVGGTLERVKLNDEYIRRWGPPGGQTGIVKQLGYLPRPIGANCGFRRSVWESLGGFNEDYVRGGPETEFYWRLQLAGFSLLDVPEAVVHYRMRAELKASVKQMYIWGRQSPMLYRDFRPRGMTFDAKESLDRWVYFLRLVKRSGRGPRDRLEALRQGGYRLGRLVGSVKYRVVFF</sequence>
<dbReference type="PANTHER" id="PTHR43685:SF12">
    <property type="entry name" value="GLYCOSYL TRANSFERASE FAMILY 2"/>
    <property type="match status" value="1"/>
</dbReference>
<dbReference type="Pfam" id="PF00535">
    <property type="entry name" value="Glycos_transf_2"/>
    <property type="match status" value="1"/>
</dbReference>
<dbReference type="InterPro" id="IPR029044">
    <property type="entry name" value="Nucleotide-diphossugar_trans"/>
</dbReference>
<feature type="domain" description="Glycosyltransferase 2-like" evidence="1">
    <location>
        <begin position="12"/>
        <end position="172"/>
    </location>
</feature>
<reference evidence="2 3" key="1">
    <citation type="submission" date="2024-07" db="EMBL/GenBank/DDBJ databases">
        <authorList>
            <person name="Thanompreechachai J."/>
            <person name="Duangmal K."/>
        </authorList>
    </citation>
    <scope>NUCLEOTIDE SEQUENCE [LARGE SCALE GENOMIC DNA]</scope>
    <source>
        <strain evidence="2 3">LSe6-4</strain>
    </source>
</reference>
<evidence type="ECO:0000313" key="2">
    <source>
        <dbReference type="EMBL" id="MEZ0166651.1"/>
    </source>
</evidence>
<gene>
    <name evidence="2" type="ORF">AB2L27_17985</name>
</gene>
<accession>A0ABV4H4Z7</accession>
<dbReference type="InterPro" id="IPR001173">
    <property type="entry name" value="Glyco_trans_2-like"/>
</dbReference>
<organism evidence="2 3">
    <name type="scientific">Kineococcus halophytocola</name>
    <dbReference type="NCBI Taxonomy" id="3234027"/>
    <lineage>
        <taxon>Bacteria</taxon>
        <taxon>Bacillati</taxon>
        <taxon>Actinomycetota</taxon>
        <taxon>Actinomycetes</taxon>
        <taxon>Kineosporiales</taxon>
        <taxon>Kineosporiaceae</taxon>
        <taxon>Kineococcus</taxon>
    </lineage>
</organism>
<dbReference type="SUPFAM" id="SSF53448">
    <property type="entry name" value="Nucleotide-diphospho-sugar transferases"/>
    <property type="match status" value="1"/>
</dbReference>
<keyword evidence="3" id="KW-1185">Reference proteome</keyword>
<dbReference type="Gene3D" id="3.90.550.10">
    <property type="entry name" value="Spore Coat Polysaccharide Biosynthesis Protein SpsA, Chain A"/>
    <property type="match status" value="1"/>
</dbReference>
<protein>
    <submittedName>
        <fullName evidence="2">Glycosyltransferase family 2 protein</fullName>
        <ecNumber evidence="2">2.4.-.-</ecNumber>
    </submittedName>
</protein>
<name>A0ABV4H4Z7_9ACTN</name>
<evidence type="ECO:0000313" key="3">
    <source>
        <dbReference type="Proteomes" id="UP001565927"/>
    </source>
</evidence>
<dbReference type="InterPro" id="IPR050834">
    <property type="entry name" value="Glycosyltransf_2"/>
</dbReference>
<proteinExistence type="predicted"/>